<dbReference type="WBParaSite" id="Hba_09459">
    <property type="protein sequence ID" value="Hba_09459"/>
    <property type="gene ID" value="Hba_09459"/>
</dbReference>
<dbReference type="PROSITE" id="PS51670">
    <property type="entry name" value="SHKT"/>
    <property type="match status" value="1"/>
</dbReference>
<protein>
    <submittedName>
        <fullName evidence="6">ShKT domain-containing protein</fullName>
    </submittedName>
</protein>
<evidence type="ECO:0000313" key="6">
    <source>
        <dbReference type="WBParaSite" id="Hba_09459"/>
    </source>
</evidence>
<accession>A0A1I7WWA4</accession>
<feature type="disulfide bond" evidence="1">
    <location>
        <begin position="731"/>
        <end position="765"/>
    </location>
</feature>
<name>A0A1I7WWA4_HETBA</name>
<feature type="signal peptide" evidence="3">
    <location>
        <begin position="1"/>
        <end position="27"/>
    </location>
</feature>
<keyword evidence="3" id="KW-0732">Signal</keyword>
<evidence type="ECO:0000256" key="2">
    <source>
        <dbReference type="SAM" id="MobiDB-lite"/>
    </source>
</evidence>
<evidence type="ECO:0000313" key="5">
    <source>
        <dbReference type="Proteomes" id="UP000095283"/>
    </source>
</evidence>
<feature type="chain" id="PRO_5009310865" evidence="3">
    <location>
        <begin position="28"/>
        <end position="769"/>
    </location>
</feature>
<feature type="domain" description="ShKT" evidence="4">
    <location>
        <begin position="731"/>
        <end position="765"/>
    </location>
</feature>
<dbReference type="AlphaFoldDB" id="A0A1I7WWA4"/>
<dbReference type="Proteomes" id="UP000095283">
    <property type="component" value="Unplaced"/>
</dbReference>
<feature type="region of interest" description="Disordered" evidence="2">
    <location>
        <begin position="586"/>
        <end position="617"/>
    </location>
</feature>
<comment type="caution">
    <text evidence="1">Lacks conserved residue(s) required for the propagation of feature annotation.</text>
</comment>
<feature type="compositionally biased region" description="Low complexity" evidence="2">
    <location>
        <begin position="298"/>
        <end position="328"/>
    </location>
</feature>
<feature type="region of interest" description="Disordered" evidence="2">
    <location>
        <begin position="401"/>
        <end position="421"/>
    </location>
</feature>
<proteinExistence type="predicted"/>
<evidence type="ECO:0000256" key="3">
    <source>
        <dbReference type="SAM" id="SignalP"/>
    </source>
</evidence>
<feature type="region of interest" description="Disordered" evidence="2">
    <location>
        <begin position="663"/>
        <end position="682"/>
    </location>
</feature>
<feature type="compositionally biased region" description="Basic and acidic residues" evidence="2">
    <location>
        <begin position="604"/>
        <end position="613"/>
    </location>
</feature>
<evidence type="ECO:0000259" key="4">
    <source>
        <dbReference type="PROSITE" id="PS51670"/>
    </source>
</evidence>
<dbReference type="Pfam" id="PF01549">
    <property type="entry name" value="ShK"/>
    <property type="match status" value="1"/>
</dbReference>
<sequence length="769" mass="88622">MNTYFDSATFIEMLLFLSSLMWVHTEAMHKPDLYMWLEQNSYICDLDLFNFRNSMRFLSVEEARTFNCQCGDPLISKAACARKPNELPMCHPIPDLCMREYTILFTATEDRLSQPLTTRAFLRSSIKTTTVPTRRPVTVHRQTRPPSSPQNRIIPPHNQFRRPFFFIPAKKSLTSNRRPLNRKQNSFNFQNRNSRNRITRRPITQNQRRRPFINQRQSRRLIPTSFMITSTRPPILKQRLVNRKAEPPLQNLLSTTSSIPVTTSKFTTKTTEKSSPISTTTIKIRTVTTTPTILTTQSLAPSTSSVTTTDSTTTSTTTTSTAKVTETSRAQSTVVKDETTETLTTQIPSNTTHNNFDTLKESKTELLLAELMSRIKAMGNREPEHPLMGLGNILANRQNQQRETPITDHKVSDNVEKNKPETLNDDFRTEFKVPETGVKMEHMESSQKPRNSLISSSLKKDSKEKMTEEEIFKKENVRKLLKEKKIIMTSEIPVDSESTVFTQKPMTQKMTTVVTHKPITTTATTMKTTMASHKTTLTPRMTIDLMPKQKWVSNEQAIEFLRRKIEELEQRLLQRFSTGHFEVNTGAAKDDEVPNTKHQQKIGQRKESEKEVSRTPLTKDSFMGIGLADDSVISLMTTARLLTEKEELDMKREFEQMRDIKGSVQKRTTQEGGDVKADKDSDVHREESKAEAMEEHNTLSETKEELFQRQTTVKPSPKIFFTTSKFNAKKCENNHDLCDYWTFYLQCTKNPAFMYKYCRKSCGICDFRR</sequence>
<dbReference type="InterPro" id="IPR003582">
    <property type="entry name" value="ShKT_dom"/>
</dbReference>
<feature type="region of interest" description="Disordered" evidence="2">
    <location>
        <begin position="439"/>
        <end position="467"/>
    </location>
</feature>
<evidence type="ECO:0000256" key="1">
    <source>
        <dbReference type="PROSITE-ProRule" id="PRU01005"/>
    </source>
</evidence>
<dbReference type="SMART" id="SM00254">
    <property type="entry name" value="ShKT"/>
    <property type="match status" value="1"/>
</dbReference>
<feature type="region of interest" description="Disordered" evidence="2">
    <location>
        <begin position="298"/>
        <end position="342"/>
    </location>
</feature>
<keyword evidence="5" id="KW-1185">Reference proteome</keyword>
<reference evidence="6" key="1">
    <citation type="submission" date="2016-11" db="UniProtKB">
        <authorList>
            <consortium name="WormBaseParasite"/>
        </authorList>
    </citation>
    <scope>IDENTIFICATION</scope>
</reference>
<feature type="compositionally biased region" description="Basic and acidic residues" evidence="2">
    <location>
        <begin position="458"/>
        <end position="467"/>
    </location>
</feature>
<feature type="region of interest" description="Disordered" evidence="2">
    <location>
        <begin position="133"/>
        <end position="155"/>
    </location>
</feature>
<feature type="compositionally biased region" description="Basic and acidic residues" evidence="2">
    <location>
        <begin position="405"/>
        <end position="421"/>
    </location>
</feature>
<keyword evidence="1" id="KW-1015">Disulfide bond</keyword>
<feature type="compositionally biased region" description="Basic and acidic residues" evidence="2">
    <location>
        <begin position="673"/>
        <end position="682"/>
    </location>
</feature>
<organism evidence="5 6">
    <name type="scientific">Heterorhabditis bacteriophora</name>
    <name type="common">Entomopathogenic nematode worm</name>
    <dbReference type="NCBI Taxonomy" id="37862"/>
    <lineage>
        <taxon>Eukaryota</taxon>
        <taxon>Metazoa</taxon>
        <taxon>Ecdysozoa</taxon>
        <taxon>Nematoda</taxon>
        <taxon>Chromadorea</taxon>
        <taxon>Rhabditida</taxon>
        <taxon>Rhabditina</taxon>
        <taxon>Rhabditomorpha</taxon>
        <taxon>Strongyloidea</taxon>
        <taxon>Heterorhabditidae</taxon>
        <taxon>Heterorhabditis</taxon>
    </lineage>
</organism>